<dbReference type="EMBL" id="CP038810">
    <property type="protein sequence ID" value="QBZ98199.1"/>
    <property type="molecule type" value="Genomic_DNA"/>
</dbReference>
<dbReference type="Pfam" id="PF22725">
    <property type="entry name" value="GFO_IDH_MocA_C3"/>
    <property type="match status" value="1"/>
</dbReference>
<dbReference type="InterPro" id="IPR050463">
    <property type="entry name" value="Gfo/Idh/MocA_oxidrdct_glycsds"/>
</dbReference>
<gene>
    <name evidence="4" type="primary">iolG_1</name>
    <name evidence="4" type="ORF">GS03_01704</name>
</gene>
<dbReference type="GO" id="GO:0050112">
    <property type="term" value="F:inositol 2-dehydrogenase (NAD+) activity"/>
    <property type="evidence" value="ECO:0007669"/>
    <property type="project" value="UniProtKB-EC"/>
</dbReference>
<dbReference type="KEGG" id="fsn:GS03_01704"/>
<dbReference type="Gene3D" id="3.30.360.10">
    <property type="entry name" value="Dihydrodipicolinate Reductase, domain 2"/>
    <property type="match status" value="1"/>
</dbReference>
<feature type="domain" description="Gfo/Idh/MocA-like oxidoreductase N-terminal" evidence="2">
    <location>
        <begin position="11"/>
        <end position="131"/>
    </location>
</feature>
<dbReference type="AlphaFoldDB" id="A0A4P7PTI9"/>
<reference evidence="4 5" key="1">
    <citation type="submission" date="2019-04" db="EMBL/GenBank/DDBJ databases">
        <title>Flavobacterium sp. GS03.</title>
        <authorList>
            <person name="Kim H."/>
        </authorList>
    </citation>
    <scope>NUCLEOTIDE SEQUENCE [LARGE SCALE GENOMIC DNA]</scope>
    <source>
        <strain evidence="4 5">GS03</strain>
    </source>
</reference>
<dbReference type="Proteomes" id="UP000296862">
    <property type="component" value="Chromosome"/>
</dbReference>
<protein>
    <submittedName>
        <fullName evidence="4">Myo-inositol 2-dehydrogenase</fullName>
        <ecNumber evidence="4">1.1.1.18</ecNumber>
    </submittedName>
</protein>
<evidence type="ECO:0000313" key="4">
    <source>
        <dbReference type="EMBL" id="QBZ98199.1"/>
    </source>
</evidence>
<name>A0A4P7PTI9_9FLAO</name>
<evidence type="ECO:0000259" key="2">
    <source>
        <dbReference type="Pfam" id="PF01408"/>
    </source>
</evidence>
<evidence type="ECO:0000256" key="1">
    <source>
        <dbReference type="ARBA" id="ARBA00023002"/>
    </source>
</evidence>
<dbReference type="EC" id="1.1.1.18" evidence="4"/>
<dbReference type="PANTHER" id="PTHR43818">
    <property type="entry name" value="BCDNA.GH03377"/>
    <property type="match status" value="1"/>
</dbReference>
<sequence length="331" mass="37233">MADKKEYANNIRWGIIGCGNVTEVKSGPAYKQVDGFQLAAVMRRDTDKLKDYAQRHNIAKYYLSAEELIADSDIDAVYIATPPDSHKYYALQVAAAGKPCCIEKPLAPCYQDSLAIYEAFKSKNIPLFVAYYRRSLPRFQQVKTWLDNNAIGELRHISWKFSKAPNANDLSGVYNWRTDAKVAPGGYFDDLASHGLDLFTYLLGDVAAVYGISLNQQQLYQAKDAVTACWIHESNITGTGFWNFGCERTEDTVELFGSKGKITFSVFEENPLLLESNGLLEEVYIDNPQTVQLPHVQNMKRQLFENEFNHPSNGATATHTSWVMDKILGVL</sequence>
<evidence type="ECO:0000313" key="5">
    <source>
        <dbReference type="Proteomes" id="UP000296862"/>
    </source>
</evidence>
<dbReference type="InterPro" id="IPR000683">
    <property type="entry name" value="Gfo/Idh/MocA-like_OxRdtase_N"/>
</dbReference>
<dbReference type="Pfam" id="PF01408">
    <property type="entry name" value="GFO_IDH_MocA"/>
    <property type="match status" value="1"/>
</dbReference>
<dbReference type="PANTHER" id="PTHR43818:SF11">
    <property type="entry name" value="BCDNA.GH03377"/>
    <property type="match status" value="1"/>
</dbReference>
<dbReference type="GO" id="GO:0000166">
    <property type="term" value="F:nucleotide binding"/>
    <property type="evidence" value="ECO:0007669"/>
    <property type="project" value="InterPro"/>
</dbReference>
<keyword evidence="1 4" id="KW-0560">Oxidoreductase</keyword>
<dbReference type="InterPro" id="IPR036291">
    <property type="entry name" value="NAD(P)-bd_dom_sf"/>
</dbReference>
<dbReference type="SUPFAM" id="SSF51735">
    <property type="entry name" value="NAD(P)-binding Rossmann-fold domains"/>
    <property type="match status" value="1"/>
</dbReference>
<proteinExistence type="predicted"/>
<dbReference type="RefSeq" id="WP_136152108.1">
    <property type="nucleotide sequence ID" value="NZ_CP038810.1"/>
</dbReference>
<organism evidence="4 5">
    <name type="scientific">Flavobacterium sangjuense</name>
    <dbReference type="NCBI Taxonomy" id="2518177"/>
    <lineage>
        <taxon>Bacteria</taxon>
        <taxon>Pseudomonadati</taxon>
        <taxon>Bacteroidota</taxon>
        <taxon>Flavobacteriia</taxon>
        <taxon>Flavobacteriales</taxon>
        <taxon>Flavobacteriaceae</taxon>
        <taxon>Flavobacterium</taxon>
    </lineage>
</organism>
<accession>A0A4P7PTI9</accession>
<dbReference type="Gene3D" id="3.40.50.720">
    <property type="entry name" value="NAD(P)-binding Rossmann-like Domain"/>
    <property type="match status" value="1"/>
</dbReference>
<keyword evidence="5" id="KW-1185">Reference proteome</keyword>
<dbReference type="OrthoDB" id="9795543at2"/>
<dbReference type="SUPFAM" id="SSF55347">
    <property type="entry name" value="Glyceraldehyde-3-phosphate dehydrogenase-like, C-terminal domain"/>
    <property type="match status" value="1"/>
</dbReference>
<evidence type="ECO:0000259" key="3">
    <source>
        <dbReference type="Pfam" id="PF22725"/>
    </source>
</evidence>
<feature type="domain" description="GFO/IDH/MocA-like oxidoreductase" evidence="3">
    <location>
        <begin position="139"/>
        <end position="262"/>
    </location>
</feature>
<dbReference type="InterPro" id="IPR055170">
    <property type="entry name" value="GFO_IDH_MocA-like_dom"/>
</dbReference>